<reference evidence="1 2" key="1">
    <citation type="journal article" date="2015" name="Genome Biol. Evol.">
        <title>Comparative Genomics of a Bacterivorous Green Alga Reveals Evolutionary Causalities and Consequences of Phago-Mixotrophic Mode of Nutrition.</title>
        <authorList>
            <person name="Burns J.A."/>
            <person name="Paasch A."/>
            <person name="Narechania A."/>
            <person name="Kim E."/>
        </authorList>
    </citation>
    <scope>NUCLEOTIDE SEQUENCE [LARGE SCALE GENOMIC DNA]</scope>
    <source>
        <strain evidence="1 2">PLY_AMNH</strain>
    </source>
</reference>
<dbReference type="EMBL" id="LGRX02025813">
    <property type="protein sequence ID" value="KAK3251818.1"/>
    <property type="molecule type" value="Genomic_DNA"/>
</dbReference>
<organism evidence="1 2">
    <name type="scientific">Cymbomonas tetramitiformis</name>
    <dbReference type="NCBI Taxonomy" id="36881"/>
    <lineage>
        <taxon>Eukaryota</taxon>
        <taxon>Viridiplantae</taxon>
        <taxon>Chlorophyta</taxon>
        <taxon>Pyramimonadophyceae</taxon>
        <taxon>Pyramimonadales</taxon>
        <taxon>Pyramimonadaceae</taxon>
        <taxon>Cymbomonas</taxon>
    </lineage>
</organism>
<accession>A0AAE0CB83</accession>
<sequence length="342" mass="37995">MCTDGFLPFPELFMTYPSARQQREDVSFLVVLPFHITRESHQDRLLETYKSFTGPVLTRGVSARFKRDNHATFYGHADNSEDDLIRSADRGALEGPLEPVWQPHCDYTGVQFPVSTSFYPARYDRLGFSDAPKHQGDMAQVFKPVLNGTAHADDGRSECTGIFVDDGHRVYDRDLDSQTVTLSEDRAGRYNAALCKLLRKYPPGAQVLRRELAVVVDKLQFVAPLIVGGQNMLAPAYAAWDAFVNPLGAAGWYAAPYTGFGRAYQKAFTRVFPDQGDAGHYGGGSPRKSLGQWLWTYGWPHRVISAAGGWYTSKVAMHLYFTPHRFTILQALQQSGGEAGGG</sequence>
<name>A0AAE0CB83_9CHLO</name>
<comment type="caution">
    <text evidence="1">The sequence shown here is derived from an EMBL/GenBank/DDBJ whole genome shotgun (WGS) entry which is preliminary data.</text>
</comment>
<gene>
    <name evidence="1" type="ORF">CYMTET_38870</name>
</gene>
<evidence type="ECO:0000313" key="2">
    <source>
        <dbReference type="Proteomes" id="UP001190700"/>
    </source>
</evidence>
<evidence type="ECO:0000313" key="1">
    <source>
        <dbReference type="EMBL" id="KAK3251818.1"/>
    </source>
</evidence>
<proteinExistence type="predicted"/>
<dbReference type="Proteomes" id="UP001190700">
    <property type="component" value="Unassembled WGS sequence"/>
</dbReference>
<dbReference type="AlphaFoldDB" id="A0AAE0CB83"/>
<keyword evidence="2" id="KW-1185">Reference proteome</keyword>
<protein>
    <submittedName>
        <fullName evidence="1">Uncharacterized protein</fullName>
    </submittedName>
</protein>